<feature type="transmembrane region" description="Helical" evidence="6">
    <location>
        <begin position="7"/>
        <end position="33"/>
    </location>
</feature>
<gene>
    <name evidence="7" type="ORF">CLV52_0363</name>
</gene>
<dbReference type="CDD" id="cd06462">
    <property type="entry name" value="Peptidase_S24_S26"/>
    <property type="match status" value="1"/>
</dbReference>
<dbReference type="Proteomes" id="UP000295344">
    <property type="component" value="Unassembled WGS sequence"/>
</dbReference>
<dbReference type="AlphaFoldDB" id="A0A4R7FPX9"/>
<dbReference type="InterPro" id="IPR013320">
    <property type="entry name" value="ConA-like_dom_sf"/>
</dbReference>
<evidence type="ECO:0000313" key="8">
    <source>
        <dbReference type="Proteomes" id="UP000295344"/>
    </source>
</evidence>
<feature type="transmembrane region" description="Helical" evidence="6">
    <location>
        <begin position="144"/>
        <end position="163"/>
    </location>
</feature>
<proteinExistence type="predicted"/>
<dbReference type="Gene3D" id="2.60.120.200">
    <property type="match status" value="1"/>
</dbReference>
<dbReference type="Gene3D" id="2.10.109.10">
    <property type="entry name" value="Umud Fragment, subunit A"/>
    <property type="match status" value="1"/>
</dbReference>
<comment type="subcellular location">
    <subcellularLocation>
        <location evidence="1">Membrane</location>
    </subcellularLocation>
</comment>
<evidence type="ECO:0000256" key="6">
    <source>
        <dbReference type="SAM" id="Phobius"/>
    </source>
</evidence>
<evidence type="ECO:0000256" key="2">
    <source>
        <dbReference type="ARBA" id="ARBA00022692"/>
    </source>
</evidence>
<evidence type="ECO:0000256" key="1">
    <source>
        <dbReference type="ARBA" id="ARBA00004370"/>
    </source>
</evidence>
<dbReference type="GO" id="GO:0009003">
    <property type="term" value="F:signal peptidase activity"/>
    <property type="evidence" value="ECO:0007669"/>
    <property type="project" value="UniProtKB-EC"/>
</dbReference>
<reference evidence="7 8" key="1">
    <citation type="submission" date="2019-03" db="EMBL/GenBank/DDBJ databases">
        <title>Genomic Encyclopedia of Archaeal and Bacterial Type Strains, Phase II (KMG-II): from individual species to whole genera.</title>
        <authorList>
            <person name="Goeker M."/>
        </authorList>
    </citation>
    <scope>NUCLEOTIDE SEQUENCE [LARGE SCALE GENOMIC DNA]</scope>
    <source>
        <strain evidence="7 8">DSM 24782</strain>
    </source>
</reference>
<accession>A0A4R7FPX9</accession>
<keyword evidence="2 6" id="KW-0812">Transmembrane</keyword>
<evidence type="ECO:0000256" key="4">
    <source>
        <dbReference type="ARBA" id="ARBA00023136"/>
    </source>
</evidence>
<dbReference type="RefSeq" id="WP_162850673.1">
    <property type="nucleotide sequence ID" value="NZ_BAAARP010000001.1"/>
</dbReference>
<keyword evidence="8" id="KW-1185">Reference proteome</keyword>
<comment type="caution">
    <text evidence="7">The sequence shown here is derived from an EMBL/GenBank/DDBJ whole genome shotgun (WGS) entry which is preliminary data.</text>
</comment>
<dbReference type="EC" id="3.4.21.89" evidence="5"/>
<dbReference type="GO" id="GO:0004252">
    <property type="term" value="F:serine-type endopeptidase activity"/>
    <property type="evidence" value="ECO:0007669"/>
    <property type="project" value="UniProtKB-UniRule"/>
</dbReference>
<dbReference type="SUPFAM" id="SSF49899">
    <property type="entry name" value="Concanavalin A-like lectins/glucanases"/>
    <property type="match status" value="1"/>
</dbReference>
<evidence type="ECO:0000256" key="3">
    <source>
        <dbReference type="ARBA" id="ARBA00022989"/>
    </source>
</evidence>
<protein>
    <recommendedName>
        <fullName evidence="5">Signal peptidase I</fullName>
        <ecNumber evidence="5">3.4.21.89</ecNumber>
    </recommendedName>
</protein>
<feature type="transmembrane region" description="Helical" evidence="6">
    <location>
        <begin position="184"/>
        <end position="206"/>
    </location>
</feature>
<dbReference type="GO" id="GO:0006465">
    <property type="term" value="P:signal peptide processing"/>
    <property type="evidence" value="ECO:0007669"/>
    <property type="project" value="UniProtKB-UniRule"/>
</dbReference>
<dbReference type="NCBIfam" id="TIGR02228">
    <property type="entry name" value="sigpep_I_arch"/>
    <property type="match status" value="1"/>
</dbReference>
<dbReference type="SUPFAM" id="SSF51306">
    <property type="entry name" value="LexA/Signal peptidase"/>
    <property type="match status" value="1"/>
</dbReference>
<organism evidence="7 8">
    <name type="scientific">Amnibacterium kyonggiense</name>
    <dbReference type="NCBI Taxonomy" id="595671"/>
    <lineage>
        <taxon>Bacteria</taxon>
        <taxon>Bacillati</taxon>
        <taxon>Actinomycetota</taxon>
        <taxon>Actinomycetes</taxon>
        <taxon>Micrococcales</taxon>
        <taxon>Microbacteriaceae</taxon>
        <taxon>Amnibacterium</taxon>
    </lineage>
</organism>
<evidence type="ECO:0000313" key="7">
    <source>
        <dbReference type="EMBL" id="TDS79820.1"/>
    </source>
</evidence>
<dbReference type="GO" id="GO:0016020">
    <property type="term" value="C:membrane"/>
    <property type="evidence" value="ECO:0007669"/>
    <property type="project" value="UniProtKB-SubCell"/>
</dbReference>
<keyword evidence="3 6" id="KW-1133">Transmembrane helix</keyword>
<dbReference type="InterPro" id="IPR001733">
    <property type="entry name" value="Peptidase_S26B"/>
</dbReference>
<evidence type="ECO:0000256" key="5">
    <source>
        <dbReference type="NCBIfam" id="TIGR02228"/>
    </source>
</evidence>
<name>A0A4R7FPX9_9MICO</name>
<dbReference type="InterPro" id="IPR036286">
    <property type="entry name" value="LexA/Signal_pep-like_sf"/>
</dbReference>
<keyword evidence="4 6" id="KW-0472">Membrane</keyword>
<dbReference type="EMBL" id="SOAM01000001">
    <property type="protein sequence ID" value="TDS79820.1"/>
    <property type="molecule type" value="Genomic_DNA"/>
</dbReference>
<sequence>MLPRGAAWTVAIVTVVCRSTLSTIVALLLWGVLPNLVGFQTTTVMSGSMTPRLEVGDAVVVRPVDAGQLSDGQVLLFDDPDRAGALRMHRLVRVRSDGELVTKGDANDAADSTTVGSGAVHGAAFLRIPFAGLPNYWVRTDQPVPLLVGGGVVALLLAGVRLGRLLEDPEDRSRRRHRGVRLPGAHRATALGVAILVLPAGAVAAGSPAPARAAYSAVSSVSGNTWGTTCADRTPTNLGAGPVLYWGYGTLSGSDVTDLSGQGDAGTSPSGSDAAPVTCVDGFTPAAQVGMSSGTSKGLIVEKTSRSYPGTVTVATWFKTANPGGVLADFGGSSSVASPSPSTQIDRVLFMQADGNLAFGATTTSVAGLLGNPIFCTSAKPTGYADNGWHLAVASFSYRDGCTLTVDGSSVSTPTPPLTVAVLNAYSGYWRFGYDAVTSSKWTGATSRQQFQGMLDETQVYGAVVDPTPILARGH</sequence>